<organism evidence="2 3">
    <name type="scientific">Tritrichomonas musculus</name>
    <dbReference type="NCBI Taxonomy" id="1915356"/>
    <lineage>
        <taxon>Eukaryota</taxon>
        <taxon>Metamonada</taxon>
        <taxon>Parabasalia</taxon>
        <taxon>Tritrichomonadida</taxon>
        <taxon>Tritrichomonadidae</taxon>
        <taxon>Tritrichomonas</taxon>
    </lineage>
</organism>
<accession>A0ABR2K3Y3</accession>
<proteinExistence type="predicted"/>
<evidence type="ECO:0000259" key="1">
    <source>
        <dbReference type="PROSITE" id="PS50011"/>
    </source>
</evidence>
<dbReference type="EMBL" id="JAPFFF010000007">
    <property type="protein sequence ID" value="KAK8885441.1"/>
    <property type="molecule type" value="Genomic_DNA"/>
</dbReference>
<protein>
    <recommendedName>
        <fullName evidence="1">Protein kinase domain-containing protein</fullName>
    </recommendedName>
</protein>
<gene>
    <name evidence="2" type="ORF">M9Y10_040889</name>
</gene>
<dbReference type="PROSITE" id="PS50011">
    <property type="entry name" value="PROTEIN_KINASE_DOM"/>
    <property type="match status" value="1"/>
</dbReference>
<dbReference type="PANTHER" id="PTHR44167">
    <property type="entry name" value="OVARIAN-SPECIFIC SERINE/THREONINE-PROTEIN KINASE LOK-RELATED"/>
    <property type="match status" value="1"/>
</dbReference>
<dbReference type="SUPFAM" id="SSF56112">
    <property type="entry name" value="Protein kinase-like (PK-like)"/>
    <property type="match status" value="1"/>
</dbReference>
<name>A0ABR2K3Y3_9EUKA</name>
<evidence type="ECO:0000313" key="3">
    <source>
        <dbReference type="Proteomes" id="UP001470230"/>
    </source>
</evidence>
<dbReference type="Gene3D" id="1.10.510.10">
    <property type="entry name" value="Transferase(Phosphotransferase) domain 1"/>
    <property type="match status" value="2"/>
</dbReference>
<dbReference type="PANTHER" id="PTHR44167:SF24">
    <property type="entry name" value="SERINE_THREONINE-PROTEIN KINASE CHK2"/>
    <property type="match status" value="1"/>
</dbReference>
<comment type="caution">
    <text evidence="2">The sequence shown here is derived from an EMBL/GenBank/DDBJ whole genome shotgun (WGS) entry which is preliminary data.</text>
</comment>
<feature type="domain" description="Protein kinase" evidence="1">
    <location>
        <begin position="33"/>
        <end position="393"/>
    </location>
</feature>
<evidence type="ECO:0000313" key="2">
    <source>
        <dbReference type="EMBL" id="KAK8885441.1"/>
    </source>
</evidence>
<dbReference type="InterPro" id="IPR000719">
    <property type="entry name" value="Prot_kinase_dom"/>
</dbReference>
<keyword evidence="3" id="KW-1185">Reference proteome</keyword>
<sequence>MGAKQSKVSFYVEGESRIPQPGMRLKSERGIIYHLIKLISETENSFNFLAIEWTPSIVNNNLETYIQELNDQANNEKIYVVKFIKLLRDKIHMVENEITMMKTFAKIDNQKHIIECFDYFVNNKTNVYPYVCIVTPYAKGGALLNYLHYFRQANRLERSSSENTIKKIMYQLLEALDYLHANNVVHRDLNLKNIYLTNEILSENSNLGYVNDIDPIVVLADFGCSTYIDDKENCDEIDSIGDEINNDKCDEGCDHCKDQIKRNSKKNIYSTKQSNNVSKNHNHPHEKKYVLNQLVGTPVFIAPEMYEEKPYDSEVDMWSLGIVFYALMSGGLSPFPSSSMDIMKWVVIHKQIEYPEDVFGGFSDSAMSLLRKMLTKDPSKRISAREALKHPWFTNKI</sequence>
<dbReference type="Proteomes" id="UP001470230">
    <property type="component" value="Unassembled WGS sequence"/>
</dbReference>
<dbReference type="InterPro" id="IPR011009">
    <property type="entry name" value="Kinase-like_dom_sf"/>
</dbReference>
<reference evidence="2 3" key="1">
    <citation type="submission" date="2024-04" db="EMBL/GenBank/DDBJ databases">
        <title>Tritrichomonas musculus Genome.</title>
        <authorList>
            <person name="Alves-Ferreira E."/>
            <person name="Grigg M."/>
            <person name="Lorenzi H."/>
            <person name="Galac M."/>
        </authorList>
    </citation>
    <scope>NUCLEOTIDE SEQUENCE [LARGE SCALE GENOMIC DNA]</scope>
    <source>
        <strain evidence="2 3">EAF2021</strain>
    </source>
</reference>
<dbReference type="Pfam" id="PF00069">
    <property type="entry name" value="Pkinase"/>
    <property type="match status" value="2"/>
</dbReference>